<dbReference type="GO" id="GO:0006508">
    <property type="term" value="P:proteolysis"/>
    <property type="evidence" value="ECO:0007669"/>
    <property type="project" value="UniProtKB-KW"/>
</dbReference>
<reference evidence="10 12" key="2">
    <citation type="journal article" date="2020" name="Int. J. Syst. Evol. Microbiol.">
        <title>Vagococcus xieshaowenii sp. nov., isolated from snow finch (Montifringilla taczanowskii) cloacal content.</title>
        <authorList>
            <person name="Ge Y."/>
            <person name="Yang J."/>
            <person name="Lai X.H."/>
            <person name="Zhang G."/>
            <person name="Jin D."/>
            <person name="Lu S."/>
            <person name="Wang B."/>
            <person name="Huang Y."/>
            <person name="Huang Y."/>
            <person name="Ren Z."/>
            <person name="Zhang X."/>
            <person name="Xu J."/>
        </authorList>
    </citation>
    <scope>NUCLEOTIDE SEQUENCE [LARGE SCALE GENOMIC DNA]</scope>
    <source>
        <strain evidence="10">Personal::cf-49</strain>
        <strain evidence="12">personal::cf-49</strain>
    </source>
</reference>
<name>A0AAJ5EGG7_9ENTE</name>
<feature type="domain" description="Peptidase S54 rhomboid" evidence="9">
    <location>
        <begin position="49"/>
        <end position="186"/>
    </location>
</feature>
<evidence type="ECO:0000259" key="9">
    <source>
        <dbReference type="Pfam" id="PF01694"/>
    </source>
</evidence>
<feature type="transmembrane region" description="Helical" evidence="8">
    <location>
        <begin position="168"/>
        <end position="187"/>
    </location>
</feature>
<evidence type="ECO:0000256" key="2">
    <source>
        <dbReference type="ARBA" id="ARBA00022670"/>
    </source>
</evidence>
<feature type="transmembrane region" description="Helical" evidence="8">
    <location>
        <begin position="88"/>
        <end position="108"/>
    </location>
</feature>
<dbReference type="PANTHER" id="PTHR22936:SF69">
    <property type="entry name" value="RHOMBOID-LIKE PROTEIN"/>
    <property type="match status" value="1"/>
</dbReference>
<dbReference type="EMBL" id="SRHU01000013">
    <property type="protein sequence ID" value="TFZ42340.1"/>
    <property type="molecule type" value="Genomic_DNA"/>
</dbReference>
<dbReference type="GO" id="GO:0016020">
    <property type="term" value="C:membrane"/>
    <property type="evidence" value="ECO:0007669"/>
    <property type="project" value="UniProtKB-SubCell"/>
</dbReference>
<evidence type="ECO:0000313" key="13">
    <source>
        <dbReference type="Proteomes" id="UP000297725"/>
    </source>
</evidence>
<dbReference type="EMBL" id="CP038865">
    <property type="protein sequence ID" value="QCA29578.1"/>
    <property type="molecule type" value="Genomic_DNA"/>
</dbReference>
<evidence type="ECO:0000313" key="12">
    <source>
        <dbReference type="Proteomes" id="UP000296883"/>
    </source>
</evidence>
<evidence type="ECO:0000256" key="5">
    <source>
        <dbReference type="ARBA" id="ARBA00022825"/>
    </source>
</evidence>
<keyword evidence="3 8" id="KW-0812">Transmembrane</keyword>
<dbReference type="SUPFAM" id="SSF144091">
    <property type="entry name" value="Rhomboid-like"/>
    <property type="match status" value="1"/>
</dbReference>
<evidence type="ECO:0000313" key="10">
    <source>
        <dbReference type="EMBL" id="QCA29578.1"/>
    </source>
</evidence>
<dbReference type="Gene3D" id="1.20.1540.10">
    <property type="entry name" value="Rhomboid-like"/>
    <property type="match status" value="1"/>
</dbReference>
<organism evidence="11 13">
    <name type="scientific">Vagococcus xieshaowenii</name>
    <dbReference type="NCBI Taxonomy" id="2562451"/>
    <lineage>
        <taxon>Bacteria</taxon>
        <taxon>Bacillati</taxon>
        <taxon>Bacillota</taxon>
        <taxon>Bacilli</taxon>
        <taxon>Lactobacillales</taxon>
        <taxon>Enterococcaceae</taxon>
        <taxon>Vagococcus</taxon>
    </lineage>
</organism>
<dbReference type="GO" id="GO:0004252">
    <property type="term" value="F:serine-type endopeptidase activity"/>
    <property type="evidence" value="ECO:0007669"/>
    <property type="project" value="InterPro"/>
</dbReference>
<dbReference type="AlphaFoldDB" id="A0AAJ5EGG7"/>
<feature type="transmembrane region" description="Helical" evidence="8">
    <location>
        <begin position="144"/>
        <end position="162"/>
    </location>
</feature>
<gene>
    <name evidence="11" type="ORF">E4031_03790</name>
    <name evidence="10" type="ORF">E4Z98_02860</name>
</gene>
<sequence>MLFLAIQIMVFLVMTFVGMFRGLGLNGTQHVGMLYEFGALNAHSIILYHEYWRFLTPIFIHIGLTHLLFNSVFLYFAGRDLEGIMGHWRFFCFYLLAGIGGNVFSFAFASPGSISAGASTSLFGIFGAFIALGRIFPHNPKIQYMAKNMLTLAGINLLFNMFASNIDMLGHIGGLISGLLLGFVFSAPKLLTNRFSATRDDNIHRRIVCGLGFVLLIVAMIMYSLKKYGMYL</sequence>
<feature type="transmembrane region" description="Helical" evidence="8">
    <location>
        <begin position="6"/>
        <end position="24"/>
    </location>
</feature>
<protein>
    <submittedName>
        <fullName evidence="11">Rhomboid family intramembrane serine protease</fullName>
    </submittedName>
</protein>
<reference evidence="11 13" key="1">
    <citation type="submission" date="2019-03" db="EMBL/GenBank/DDBJ databases">
        <title>Vagococcus sp. was isolated fron gut of Carduelis flavirostris.</title>
        <authorList>
            <person name="Ge Y."/>
        </authorList>
    </citation>
    <scope>NUCLEOTIDE SEQUENCE [LARGE SCALE GENOMIC DNA]</scope>
    <source>
        <strain evidence="11 13">CF-210</strain>
    </source>
</reference>
<keyword evidence="7 8" id="KW-0472">Membrane</keyword>
<keyword evidence="12" id="KW-1185">Reference proteome</keyword>
<dbReference type="InterPro" id="IPR002610">
    <property type="entry name" value="Peptidase_S54_rhomboid-like"/>
</dbReference>
<proteinExistence type="predicted"/>
<evidence type="ECO:0000256" key="7">
    <source>
        <dbReference type="ARBA" id="ARBA00023136"/>
    </source>
</evidence>
<evidence type="ECO:0000256" key="1">
    <source>
        <dbReference type="ARBA" id="ARBA00004141"/>
    </source>
</evidence>
<feature type="transmembrane region" description="Helical" evidence="8">
    <location>
        <begin position="54"/>
        <end position="76"/>
    </location>
</feature>
<evidence type="ECO:0000313" key="11">
    <source>
        <dbReference type="EMBL" id="TFZ42340.1"/>
    </source>
</evidence>
<dbReference type="InterPro" id="IPR035952">
    <property type="entry name" value="Rhomboid-like_sf"/>
</dbReference>
<keyword evidence="6 8" id="KW-1133">Transmembrane helix</keyword>
<dbReference type="Pfam" id="PF01694">
    <property type="entry name" value="Rhomboid"/>
    <property type="match status" value="1"/>
</dbReference>
<feature type="transmembrane region" description="Helical" evidence="8">
    <location>
        <begin position="207"/>
        <end position="225"/>
    </location>
</feature>
<feature type="transmembrane region" description="Helical" evidence="8">
    <location>
        <begin position="114"/>
        <end position="132"/>
    </location>
</feature>
<dbReference type="Proteomes" id="UP000296883">
    <property type="component" value="Chromosome"/>
</dbReference>
<keyword evidence="4" id="KW-0378">Hydrolase</keyword>
<dbReference type="PANTHER" id="PTHR22936">
    <property type="entry name" value="RHOMBOID-RELATED"/>
    <property type="match status" value="1"/>
</dbReference>
<keyword evidence="5" id="KW-0720">Serine protease</keyword>
<dbReference type="Proteomes" id="UP000297725">
    <property type="component" value="Unassembled WGS sequence"/>
</dbReference>
<evidence type="ECO:0000256" key="6">
    <source>
        <dbReference type="ARBA" id="ARBA00022989"/>
    </source>
</evidence>
<accession>A0AAJ5EGG7</accession>
<evidence type="ECO:0000256" key="8">
    <source>
        <dbReference type="SAM" id="Phobius"/>
    </source>
</evidence>
<evidence type="ECO:0000256" key="3">
    <source>
        <dbReference type="ARBA" id="ARBA00022692"/>
    </source>
</evidence>
<comment type="subcellular location">
    <subcellularLocation>
        <location evidence="1">Membrane</location>
        <topology evidence="1">Multi-pass membrane protein</topology>
    </subcellularLocation>
</comment>
<dbReference type="InterPro" id="IPR022764">
    <property type="entry name" value="Peptidase_S54_rhomboid_dom"/>
</dbReference>
<keyword evidence="2 11" id="KW-0645">Protease</keyword>
<evidence type="ECO:0000256" key="4">
    <source>
        <dbReference type="ARBA" id="ARBA00022801"/>
    </source>
</evidence>